<evidence type="ECO:0000256" key="2">
    <source>
        <dbReference type="ARBA" id="ARBA00015195"/>
    </source>
</evidence>
<dbReference type="Gene3D" id="6.10.250.790">
    <property type="match status" value="1"/>
</dbReference>
<dbReference type="GO" id="GO:0005829">
    <property type="term" value="C:cytosol"/>
    <property type="evidence" value="ECO:0007669"/>
    <property type="project" value="TreeGrafter"/>
</dbReference>
<organism evidence="10 11">
    <name type="scientific">Kryptobacter tengchongensis</name>
    <dbReference type="NCBI Taxonomy" id="1643429"/>
    <lineage>
        <taxon>Bacteria</taxon>
        <taxon>Pseudomonadati</taxon>
        <taxon>Candidatus Kryptoniota</taxon>
        <taxon>Candidatus Kryptobacter</taxon>
    </lineage>
</organism>
<keyword evidence="5" id="KW-0717">Septation</keyword>
<comment type="subcellular location">
    <subcellularLocation>
        <location evidence="1">Cytoplasm</location>
    </subcellularLocation>
</comment>
<protein>
    <recommendedName>
        <fullName evidence="2">Cell division protein ZapA</fullName>
    </recommendedName>
    <alternativeName>
        <fullName evidence="9">Z ring-associated protein ZapA</fullName>
    </alternativeName>
</protein>
<name>A0A916PAQ9_KRYT1</name>
<dbReference type="Pfam" id="PF05164">
    <property type="entry name" value="ZapA"/>
    <property type="match status" value="1"/>
</dbReference>
<dbReference type="InterPro" id="IPR007838">
    <property type="entry name" value="Cell_div_ZapA-like"/>
</dbReference>
<evidence type="ECO:0000256" key="5">
    <source>
        <dbReference type="ARBA" id="ARBA00023210"/>
    </source>
</evidence>
<keyword evidence="4 10" id="KW-0132">Cell division</keyword>
<dbReference type="GO" id="GO:0032153">
    <property type="term" value="C:cell division site"/>
    <property type="evidence" value="ECO:0007669"/>
    <property type="project" value="TreeGrafter"/>
</dbReference>
<dbReference type="EMBL" id="CZVV01000003">
    <property type="protein sequence ID" value="CUS96318.1"/>
    <property type="molecule type" value="Genomic_DNA"/>
</dbReference>
<evidence type="ECO:0000256" key="1">
    <source>
        <dbReference type="ARBA" id="ARBA00004496"/>
    </source>
</evidence>
<dbReference type="RefSeq" id="WP_072151259.1">
    <property type="nucleotide sequence ID" value="NZ_CZVH01000021.1"/>
</dbReference>
<sequence length="101" mass="11651">MENNLDLSQSKVVKVKIFNTEYTLKVEDEDLAYKVAEYVDKVMNELHNKFPDQSILTIAILTALNIAEELFRERANRGYVESEIEDLLRGLSSRVDMILSI</sequence>
<dbReference type="GO" id="GO:0000917">
    <property type="term" value="P:division septum assembly"/>
    <property type="evidence" value="ECO:0007669"/>
    <property type="project" value="UniProtKB-KW"/>
</dbReference>
<evidence type="ECO:0000256" key="7">
    <source>
        <dbReference type="ARBA" id="ARBA00024910"/>
    </source>
</evidence>
<keyword evidence="3" id="KW-0963">Cytoplasm</keyword>
<evidence type="ECO:0000313" key="11">
    <source>
        <dbReference type="Proteomes" id="UP000243105"/>
    </source>
</evidence>
<dbReference type="GO" id="GO:0000921">
    <property type="term" value="P:septin ring assembly"/>
    <property type="evidence" value="ECO:0007669"/>
    <property type="project" value="TreeGrafter"/>
</dbReference>
<evidence type="ECO:0000256" key="6">
    <source>
        <dbReference type="ARBA" id="ARBA00023306"/>
    </source>
</evidence>
<dbReference type="PANTHER" id="PTHR34981:SF1">
    <property type="entry name" value="CELL DIVISION PROTEIN ZAPA"/>
    <property type="match status" value="1"/>
</dbReference>
<gene>
    <name evidence="10" type="ORF">JGI25_00084</name>
</gene>
<dbReference type="GO" id="GO:0043093">
    <property type="term" value="P:FtsZ-dependent cytokinesis"/>
    <property type="evidence" value="ECO:0007669"/>
    <property type="project" value="TreeGrafter"/>
</dbReference>
<comment type="subunit">
    <text evidence="8">Homodimer. Interacts with FtsZ.</text>
</comment>
<dbReference type="InterPro" id="IPR036192">
    <property type="entry name" value="Cell_div_ZapA-like_sf"/>
</dbReference>
<keyword evidence="6" id="KW-0131">Cell cycle</keyword>
<reference evidence="10 11" key="1">
    <citation type="submission" date="2015-11" db="EMBL/GenBank/DDBJ databases">
        <authorList>
            <person name="Varghese N."/>
        </authorList>
    </citation>
    <scope>NUCLEOTIDE SEQUENCE [LARGE SCALE GENOMIC DNA]</scope>
    <source>
        <strain evidence="10 11">JGI-25</strain>
    </source>
</reference>
<evidence type="ECO:0000256" key="9">
    <source>
        <dbReference type="ARBA" id="ARBA00033158"/>
    </source>
</evidence>
<dbReference type="InterPro" id="IPR053712">
    <property type="entry name" value="Bac_CellDiv_Activator"/>
</dbReference>
<dbReference type="AlphaFoldDB" id="A0A916PAQ9"/>
<evidence type="ECO:0000256" key="4">
    <source>
        <dbReference type="ARBA" id="ARBA00022618"/>
    </source>
</evidence>
<dbReference type="Proteomes" id="UP000243105">
    <property type="component" value="Unassembled WGS sequence"/>
</dbReference>
<dbReference type="SUPFAM" id="SSF102829">
    <property type="entry name" value="Cell division protein ZapA-like"/>
    <property type="match status" value="1"/>
</dbReference>
<dbReference type="PANTHER" id="PTHR34981">
    <property type="entry name" value="CELL DIVISION PROTEIN ZAPA"/>
    <property type="match status" value="1"/>
</dbReference>
<dbReference type="GO" id="GO:0030428">
    <property type="term" value="C:cell septum"/>
    <property type="evidence" value="ECO:0007669"/>
    <property type="project" value="TreeGrafter"/>
</dbReference>
<proteinExistence type="predicted"/>
<comment type="caution">
    <text evidence="10">The sequence shown here is derived from an EMBL/GenBank/DDBJ whole genome shotgun (WGS) entry which is preliminary data.</text>
</comment>
<evidence type="ECO:0000256" key="3">
    <source>
        <dbReference type="ARBA" id="ARBA00022490"/>
    </source>
</evidence>
<comment type="function">
    <text evidence="7">Activator of cell division through the inhibition of FtsZ GTPase activity, therefore promoting FtsZ assembly into bundles of protofilaments necessary for the formation of the division Z ring. It is recruited early at mid-cell but it is not essential for cell division.</text>
</comment>
<accession>A0A916PAQ9</accession>
<evidence type="ECO:0000256" key="8">
    <source>
        <dbReference type="ARBA" id="ARBA00026068"/>
    </source>
</evidence>
<evidence type="ECO:0000313" key="10">
    <source>
        <dbReference type="EMBL" id="CUS96318.1"/>
    </source>
</evidence>